<evidence type="ECO:0000313" key="13">
    <source>
        <dbReference type="Proteomes" id="UP000054877"/>
    </source>
</evidence>
<dbReference type="GO" id="GO:0051301">
    <property type="term" value="P:cell division"/>
    <property type="evidence" value="ECO:0007669"/>
    <property type="project" value="UniProtKB-KW"/>
</dbReference>
<feature type="short sequence motif" description="Meso-diaminopimelate recognition motif" evidence="7">
    <location>
        <begin position="404"/>
        <end position="407"/>
    </location>
</feature>
<comment type="caution">
    <text evidence="7">Lacks conserved residue(s) required for the propagation of feature annotation.</text>
</comment>
<dbReference type="InterPro" id="IPR013221">
    <property type="entry name" value="Mur_ligase_cen"/>
</dbReference>
<dbReference type="SUPFAM" id="SSF53244">
    <property type="entry name" value="MurD-like peptide ligases, peptide-binding domain"/>
    <property type="match status" value="1"/>
</dbReference>
<evidence type="ECO:0000259" key="9">
    <source>
        <dbReference type="Pfam" id="PF01225"/>
    </source>
</evidence>
<evidence type="ECO:0000256" key="7">
    <source>
        <dbReference type="HAMAP-Rule" id="MF_00208"/>
    </source>
</evidence>
<evidence type="ECO:0000256" key="6">
    <source>
        <dbReference type="ARBA" id="ARBA00023316"/>
    </source>
</evidence>
<dbReference type="EC" id="6.3.2.13" evidence="7"/>
<feature type="domain" description="Mur ligase central" evidence="11">
    <location>
        <begin position="110"/>
        <end position="308"/>
    </location>
</feature>
<name>A0A0W0Z9T9_LEGSP</name>
<dbReference type="InterPro" id="IPR004101">
    <property type="entry name" value="Mur_ligase_C"/>
</dbReference>
<dbReference type="GO" id="GO:0008360">
    <property type="term" value="P:regulation of cell shape"/>
    <property type="evidence" value="ECO:0007669"/>
    <property type="project" value="UniProtKB-KW"/>
</dbReference>
<sequence length="482" mass="52816">MKLSELLSPWVEIAIEDCDITGLQNDSRQLKAGHVFLAYPGALTDGRLFIPQAIAANASVIVYEPENWPPNSMLPTEFRGIAFPGLSRHLAAIASRFFGDPADGMPITGVTGTNGKTTIAFQLAQAHALLGERAAYIGTLGQGEYTHLQLLANTTPDALVLQSLFHNYKSCGIKRVCMEVSSHALEQGRVDGLPFTQAIFTNLTHDHLDYHRTMENYAEAKALLFAGTSLETAIVNFDDPYVKYMTEPVKKGCRLLTYGIKEGAVVRALDWNVDMTGTDMTVVSPWGKCSFRINALGFFNVYNALAVFSSLLATGYPLQSVTEIMSQLNPAPGRMEVVNQKPCIIVDYAHTPDALENVLKTLVNVKQGKILVVLGCGGDRDKTKRPKMGEIAGRYADIAIITSDNPRSEDPYQIMEDIVQGLSGNNPVYKIADRKEAISRAIELGNDEDIILIAGKGHETYQQIGRTYHHFSDQEVVHALIG</sequence>
<dbReference type="OrthoDB" id="9800958at2"/>
<feature type="domain" description="Mur ligase N-terminal catalytic" evidence="9">
    <location>
        <begin position="20"/>
        <end position="95"/>
    </location>
</feature>
<dbReference type="InterPro" id="IPR005761">
    <property type="entry name" value="UDP-N-AcMur-Glu-dNH2Pim_ligase"/>
</dbReference>
<comment type="catalytic activity">
    <reaction evidence="7">
        <text>UDP-N-acetyl-alpha-D-muramoyl-L-alanyl-D-glutamate + meso-2,6-diaminopimelate + ATP = UDP-N-acetyl-alpha-D-muramoyl-L-alanyl-gamma-D-glutamyl-meso-2,6-diaminopimelate + ADP + phosphate + H(+)</text>
        <dbReference type="Rhea" id="RHEA:23676"/>
        <dbReference type="ChEBI" id="CHEBI:15378"/>
        <dbReference type="ChEBI" id="CHEBI:30616"/>
        <dbReference type="ChEBI" id="CHEBI:43474"/>
        <dbReference type="ChEBI" id="CHEBI:57791"/>
        <dbReference type="ChEBI" id="CHEBI:83900"/>
        <dbReference type="ChEBI" id="CHEBI:83905"/>
        <dbReference type="ChEBI" id="CHEBI:456216"/>
        <dbReference type="EC" id="6.3.2.13"/>
    </reaction>
</comment>
<keyword evidence="7" id="KW-0547">Nucleotide-binding</keyword>
<dbReference type="PANTHER" id="PTHR23135">
    <property type="entry name" value="MUR LIGASE FAMILY MEMBER"/>
    <property type="match status" value="1"/>
</dbReference>
<dbReference type="NCBIfam" id="TIGR01085">
    <property type="entry name" value="murE"/>
    <property type="match status" value="1"/>
</dbReference>
<keyword evidence="5 7" id="KW-0131">Cell cycle</keyword>
<evidence type="ECO:0000259" key="10">
    <source>
        <dbReference type="Pfam" id="PF02875"/>
    </source>
</evidence>
<accession>A0A0W0Z9T9</accession>
<feature type="binding site" evidence="7">
    <location>
        <position position="459"/>
    </location>
    <ligand>
        <name>meso-2,6-diaminopimelate</name>
        <dbReference type="ChEBI" id="CHEBI:57791"/>
    </ligand>
</feature>
<dbReference type="HAMAP" id="MF_00208">
    <property type="entry name" value="MurE"/>
    <property type="match status" value="1"/>
</dbReference>
<dbReference type="GO" id="GO:0009252">
    <property type="term" value="P:peptidoglycan biosynthetic process"/>
    <property type="evidence" value="ECO:0007669"/>
    <property type="project" value="UniProtKB-UniRule"/>
</dbReference>
<keyword evidence="7" id="KW-0460">Magnesium</keyword>
<protein>
    <recommendedName>
        <fullName evidence="7">UDP-N-acetylmuramoyl-L-alanyl-D-glutamate--2,6-diaminopimelate ligase</fullName>
        <ecNumber evidence="7">6.3.2.13</ecNumber>
    </recommendedName>
    <alternativeName>
        <fullName evidence="7">Meso-A2pm-adding enzyme</fullName>
    </alternativeName>
    <alternativeName>
        <fullName evidence="7">Meso-diaminopimelate-adding enzyme</fullName>
    </alternativeName>
    <alternativeName>
        <fullName evidence="7">UDP-MurNAc-L-Ala-D-Glu:meso-diaminopimelate ligase</fullName>
    </alternativeName>
    <alternativeName>
        <fullName evidence="7">UDP-MurNAc-tripeptide synthetase</fullName>
    </alternativeName>
    <alternativeName>
        <fullName evidence="7">UDP-N-acetylmuramyl-tripeptide synthetase</fullName>
    </alternativeName>
</protein>
<keyword evidence="6 7" id="KW-0961">Cell wall biogenesis/degradation</keyword>
<keyword evidence="3 7" id="KW-0133">Cell shape</keyword>
<evidence type="ECO:0000256" key="1">
    <source>
        <dbReference type="ARBA" id="ARBA00005898"/>
    </source>
</evidence>
<evidence type="ECO:0000259" key="11">
    <source>
        <dbReference type="Pfam" id="PF08245"/>
    </source>
</evidence>
<evidence type="ECO:0000313" key="12">
    <source>
        <dbReference type="EMBL" id="KTD65802.1"/>
    </source>
</evidence>
<feature type="binding site" evidence="7">
    <location>
        <begin position="112"/>
        <end position="118"/>
    </location>
    <ligand>
        <name>ATP</name>
        <dbReference type="ChEBI" id="CHEBI:30616"/>
    </ligand>
</feature>
<dbReference type="InterPro" id="IPR035911">
    <property type="entry name" value="MurE/MurF_N"/>
</dbReference>
<feature type="binding site" evidence="7">
    <location>
        <position position="189"/>
    </location>
    <ligand>
        <name>UDP-N-acetyl-alpha-D-muramoyl-L-alanyl-D-glutamate</name>
        <dbReference type="ChEBI" id="CHEBI:83900"/>
    </ligand>
</feature>
<dbReference type="PATRIC" id="fig|452.5.peg.568"/>
<dbReference type="InterPro" id="IPR000713">
    <property type="entry name" value="Mur_ligase_N"/>
</dbReference>
<evidence type="ECO:0000256" key="4">
    <source>
        <dbReference type="ARBA" id="ARBA00022984"/>
    </source>
</evidence>
<organism evidence="12 13">
    <name type="scientific">Legionella spiritensis</name>
    <dbReference type="NCBI Taxonomy" id="452"/>
    <lineage>
        <taxon>Bacteria</taxon>
        <taxon>Pseudomonadati</taxon>
        <taxon>Pseudomonadota</taxon>
        <taxon>Gammaproteobacteria</taxon>
        <taxon>Legionellales</taxon>
        <taxon>Legionellaceae</taxon>
        <taxon>Legionella</taxon>
    </lineage>
</organism>
<comment type="similarity">
    <text evidence="1 7">Belongs to the MurCDEF family. MurE subfamily.</text>
</comment>
<feature type="binding site" evidence="7">
    <location>
        <position position="455"/>
    </location>
    <ligand>
        <name>meso-2,6-diaminopimelate</name>
        <dbReference type="ChEBI" id="CHEBI:57791"/>
    </ligand>
</feature>
<feature type="modified residue" description="N6-carboxylysine" evidence="7">
    <location>
        <position position="221"/>
    </location>
</feature>
<keyword evidence="13" id="KW-1185">Reference proteome</keyword>
<dbReference type="GO" id="GO:0005737">
    <property type="term" value="C:cytoplasm"/>
    <property type="evidence" value="ECO:0007669"/>
    <property type="project" value="UniProtKB-SubCell"/>
</dbReference>
<dbReference type="GO" id="GO:0000287">
    <property type="term" value="F:magnesium ion binding"/>
    <property type="evidence" value="ECO:0007669"/>
    <property type="project" value="UniProtKB-UniRule"/>
</dbReference>
<dbReference type="GO" id="GO:0008765">
    <property type="term" value="F:UDP-N-acetylmuramoylalanyl-D-glutamate-2,6-diaminopimelate ligase activity"/>
    <property type="evidence" value="ECO:0007669"/>
    <property type="project" value="UniProtKB-UniRule"/>
</dbReference>
<feature type="binding site" evidence="7">
    <location>
        <position position="153"/>
    </location>
    <ligand>
        <name>UDP-N-acetyl-alpha-D-muramoyl-L-alanyl-D-glutamate</name>
        <dbReference type="ChEBI" id="CHEBI:83900"/>
    </ligand>
</feature>
<proteinExistence type="inferred from homology"/>
<dbReference type="PANTHER" id="PTHR23135:SF4">
    <property type="entry name" value="UDP-N-ACETYLMURAMOYL-L-ALANYL-D-GLUTAMATE--2,6-DIAMINOPIMELATE LIGASE MURE HOMOLOG, CHLOROPLASTIC"/>
    <property type="match status" value="1"/>
</dbReference>
<dbReference type="UniPathway" id="UPA00219"/>
<dbReference type="NCBIfam" id="NF001126">
    <property type="entry name" value="PRK00139.1-4"/>
    <property type="match status" value="1"/>
</dbReference>
<comment type="function">
    <text evidence="7">Catalyzes the addition of meso-diaminopimelic acid to the nucleotide precursor UDP-N-acetylmuramoyl-L-alanyl-D-glutamate (UMAG) in the biosynthesis of bacterial cell-wall peptidoglycan.</text>
</comment>
<dbReference type="Gene3D" id="3.40.1190.10">
    <property type="entry name" value="Mur-like, catalytic domain"/>
    <property type="match status" value="1"/>
</dbReference>
<gene>
    <name evidence="7 12" type="primary">murE</name>
    <name evidence="12" type="ORF">Lspi_0514</name>
</gene>
<dbReference type="SUPFAM" id="SSF53623">
    <property type="entry name" value="MurD-like peptide ligases, catalytic domain"/>
    <property type="match status" value="1"/>
</dbReference>
<feature type="binding site" evidence="7">
    <location>
        <position position="27"/>
    </location>
    <ligand>
        <name>UDP-N-acetyl-alpha-D-muramoyl-L-alanyl-D-glutamate</name>
        <dbReference type="ChEBI" id="CHEBI:83900"/>
    </ligand>
</feature>
<dbReference type="Pfam" id="PF01225">
    <property type="entry name" value="Mur_ligase"/>
    <property type="match status" value="1"/>
</dbReference>
<keyword evidence="4 7" id="KW-0573">Peptidoglycan synthesis</keyword>
<feature type="binding site" evidence="7">
    <location>
        <begin position="404"/>
        <end position="407"/>
    </location>
    <ligand>
        <name>meso-2,6-diaminopimelate</name>
        <dbReference type="ChEBI" id="CHEBI:57791"/>
    </ligand>
</feature>
<keyword evidence="7" id="KW-0067">ATP-binding</keyword>
<comment type="pathway">
    <text evidence="7 8">Cell wall biogenesis; peptidoglycan biosynthesis.</text>
</comment>
<evidence type="ECO:0000256" key="8">
    <source>
        <dbReference type="RuleBase" id="RU004135"/>
    </source>
</evidence>
<keyword evidence="2 7" id="KW-0132">Cell division</keyword>
<evidence type="ECO:0000256" key="5">
    <source>
        <dbReference type="ARBA" id="ARBA00023306"/>
    </source>
</evidence>
<dbReference type="GO" id="GO:0005524">
    <property type="term" value="F:ATP binding"/>
    <property type="evidence" value="ECO:0007669"/>
    <property type="project" value="UniProtKB-UniRule"/>
</dbReference>
<dbReference type="Gene3D" id="3.40.1390.10">
    <property type="entry name" value="MurE/MurF, N-terminal domain"/>
    <property type="match status" value="1"/>
</dbReference>
<evidence type="ECO:0000256" key="2">
    <source>
        <dbReference type="ARBA" id="ARBA00022618"/>
    </source>
</evidence>
<dbReference type="STRING" id="452.Lspi_0514"/>
<dbReference type="Gene3D" id="3.90.190.20">
    <property type="entry name" value="Mur ligase, C-terminal domain"/>
    <property type="match status" value="1"/>
</dbReference>
<dbReference type="InterPro" id="IPR036615">
    <property type="entry name" value="Mur_ligase_C_dom_sf"/>
</dbReference>
<feature type="binding site" evidence="7">
    <location>
        <position position="380"/>
    </location>
    <ligand>
        <name>meso-2,6-diaminopimelate</name>
        <dbReference type="ChEBI" id="CHEBI:57791"/>
    </ligand>
</feature>
<dbReference type="RefSeq" id="WP_058482445.1">
    <property type="nucleotide sequence ID" value="NZ_CAAAII010000003.1"/>
</dbReference>
<dbReference type="EMBL" id="LNYX01000005">
    <property type="protein sequence ID" value="KTD65802.1"/>
    <property type="molecule type" value="Genomic_DNA"/>
</dbReference>
<feature type="binding site" evidence="7">
    <location>
        <position position="181"/>
    </location>
    <ligand>
        <name>UDP-N-acetyl-alpha-D-muramoyl-L-alanyl-D-glutamate</name>
        <dbReference type="ChEBI" id="CHEBI:83900"/>
    </ligand>
</feature>
<comment type="subcellular location">
    <subcellularLocation>
        <location evidence="7 8">Cytoplasm</location>
    </subcellularLocation>
</comment>
<dbReference type="SUPFAM" id="SSF63418">
    <property type="entry name" value="MurE/MurF N-terminal domain"/>
    <property type="match status" value="1"/>
</dbReference>
<feature type="binding site" evidence="7">
    <location>
        <begin position="154"/>
        <end position="155"/>
    </location>
    <ligand>
        <name>UDP-N-acetyl-alpha-D-muramoyl-L-alanyl-D-glutamate</name>
        <dbReference type="ChEBI" id="CHEBI:83900"/>
    </ligand>
</feature>
<dbReference type="NCBIfam" id="NF001124">
    <property type="entry name" value="PRK00139.1-2"/>
    <property type="match status" value="1"/>
</dbReference>
<comment type="caution">
    <text evidence="12">The sequence shown here is derived from an EMBL/GenBank/DDBJ whole genome shotgun (WGS) entry which is preliminary data.</text>
</comment>
<dbReference type="InterPro" id="IPR036565">
    <property type="entry name" value="Mur-like_cat_sf"/>
</dbReference>
<keyword evidence="7" id="KW-0963">Cytoplasm</keyword>
<dbReference type="GO" id="GO:0071555">
    <property type="term" value="P:cell wall organization"/>
    <property type="evidence" value="ECO:0007669"/>
    <property type="project" value="UniProtKB-KW"/>
</dbReference>
<feature type="domain" description="Mur ligase C-terminal" evidence="10">
    <location>
        <begin position="333"/>
        <end position="457"/>
    </location>
</feature>
<evidence type="ECO:0000256" key="3">
    <source>
        <dbReference type="ARBA" id="ARBA00022960"/>
    </source>
</evidence>
<feature type="binding site" evidence="7">
    <location>
        <position position="187"/>
    </location>
    <ligand>
        <name>UDP-N-acetyl-alpha-D-muramoyl-L-alanyl-D-glutamate</name>
        <dbReference type="ChEBI" id="CHEBI:83900"/>
    </ligand>
</feature>
<comment type="cofactor">
    <cofactor evidence="7">
        <name>Mg(2+)</name>
        <dbReference type="ChEBI" id="CHEBI:18420"/>
    </cofactor>
</comment>
<reference evidence="12 13" key="1">
    <citation type="submission" date="2015-11" db="EMBL/GenBank/DDBJ databases">
        <title>Genomic analysis of 38 Legionella species identifies large and diverse effector repertoires.</title>
        <authorList>
            <person name="Burstein D."/>
            <person name="Amaro F."/>
            <person name="Zusman T."/>
            <person name="Lifshitz Z."/>
            <person name="Cohen O."/>
            <person name="Gilbert J.A."/>
            <person name="Pupko T."/>
            <person name="Shuman H.A."/>
            <person name="Segal G."/>
        </authorList>
    </citation>
    <scope>NUCLEOTIDE SEQUENCE [LARGE SCALE GENOMIC DNA]</scope>
    <source>
        <strain evidence="12 13">Mt.St.Helens-9</strain>
    </source>
</reference>
<keyword evidence="7 12" id="KW-0436">Ligase</keyword>
<dbReference type="Proteomes" id="UP000054877">
    <property type="component" value="Unassembled WGS sequence"/>
</dbReference>
<dbReference type="Pfam" id="PF08245">
    <property type="entry name" value="Mur_ligase_M"/>
    <property type="match status" value="1"/>
</dbReference>
<comment type="PTM">
    <text evidence="7">Carboxylation is probably crucial for Mg(2+) binding and, consequently, for the gamma-phosphate positioning of ATP.</text>
</comment>
<dbReference type="Pfam" id="PF02875">
    <property type="entry name" value="Mur_ligase_C"/>
    <property type="match status" value="1"/>
</dbReference>
<dbReference type="AlphaFoldDB" id="A0A0W0Z9T9"/>